<proteinExistence type="predicted"/>
<name>A0A1I7WZ03_HETBA</name>
<keyword evidence="4" id="KW-1185">Reference proteome</keyword>
<evidence type="ECO:0000256" key="2">
    <source>
        <dbReference type="SAM" id="MobiDB-lite"/>
    </source>
</evidence>
<dbReference type="InterPro" id="IPR009738">
    <property type="entry name" value="BAT2_N"/>
</dbReference>
<feature type="compositionally biased region" description="Polar residues" evidence="2">
    <location>
        <begin position="336"/>
        <end position="346"/>
    </location>
</feature>
<dbReference type="Pfam" id="PF07001">
    <property type="entry name" value="BAT2_N"/>
    <property type="match status" value="1"/>
</dbReference>
<feature type="domain" description="BAT2 N-terminal" evidence="3">
    <location>
        <begin position="8"/>
        <end position="44"/>
    </location>
</feature>
<reference evidence="5" key="1">
    <citation type="submission" date="2016-11" db="UniProtKB">
        <authorList>
            <consortium name="WormBaseParasite"/>
        </authorList>
    </citation>
    <scope>IDENTIFICATION</scope>
</reference>
<sequence>MDVMDISKHGLQSVGKSVGVVRRMPPPATLPSLKAENNGQDPTIAVDINLELIQAHISIYSYFMLHSALFNDLTLGGTGWNKGESSTAVAIETPKTSVPASALVSNGPDLRPTWAKPSMEPSSVSTGASNREFPSLAVAAQGKDALLKPQNKWATGSLTQNSDSRLNVLPSRYYDSGNQQSSRLVQTQQRSRFQGSSDARMSQPNYYVNATSSNGRKFSENERLDDQITFIHGDSLLKLAGYLSILGDSHDELFPTKDVFSEKASLFKSVERLLLKLFLKENSALIKHCSQMGTTFLRDSLTDLIHKNKKISHSHYNGQSSDDLTHWDEQERPSSRDSYGQRSHNTYQHHSHQNGSDHRGVATQRRWGQPQQSVLSNQHPVDYFVMFKEKGSKSPAICLSRITSTSRPNCDQLMFKKTDRSKPCEVPVPKQVEQESVSEQKVPKLFNSPERCLLLWWLLIMNSATDKPK</sequence>
<feature type="compositionally biased region" description="Polar residues" evidence="2">
    <location>
        <begin position="120"/>
        <end position="129"/>
    </location>
</feature>
<keyword evidence="1" id="KW-0597">Phosphoprotein</keyword>
<evidence type="ECO:0000313" key="4">
    <source>
        <dbReference type="Proteomes" id="UP000095283"/>
    </source>
</evidence>
<dbReference type="PANTHER" id="PTHR14038:SF0">
    <property type="entry name" value="LP18708P"/>
    <property type="match status" value="1"/>
</dbReference>
<feature type="region of interest" description="Disordered" evidence="2">
    <location>
        <begin position="99"/>
        <end position="130"/>
    </location>
</feature>
<dbReference type="InterPro" id="IPR033184">
    <property type="entry name" value="PRRC2"/>
</dbReference>
<evidence type="ECO:0000313" key="5">
    <source>
        <dbReference type="WBParaSite" id="Hba_10418"/>
    </source>
</evidence>
<protein>
    <submittedName>
        <fullName evidence="5">BAT2_N domain-containing protein</fullName>
    </submittedName>
</protein>
<evidence type="ECO:0000259" key="3">
    <source>
        <dbReference type="Pfam" id="PF07001"/>
    </source>
</evidence>
<dbReference type="AlphaFoldDB" id="A0A1I7WZ03"/>
<organism evidence="4 5">
    <name type="scientific">Heterorhabditis bacteriophora</name>
    <name type="common">Entomopathogenic nematode worm</name>
    <dbReference type="NCBI Taxonomy" id="37862"/>
    <lineage>
        <taxon>Eukaryota</taxon>
        <taxon>Metazoa</taxon>
        <taxon>Ecdysozoa</taxon>
        <taxon>Nematoda</taxon>
        <taxon>Chromadorea</taxon>
        <taxon>Rhabditida</taxon>
        <taxon>Rhabditina</taxon>
        <taxon>Rhabditomorpha</taxon>
        <taxon>Strongyloidea</taxon>
        <taxon>Heterorhabditidae</taxon>
        <taxon>Heterorhabditis</taxon>
    </lineage>
</organism>
<dbReference type="Proteomes" id="UP000095283">
    <property type="component" value="Unplaced"/>
</dbReference>
<dbReference type="PANTHER" id="PTHR14038">
    <property type="entry name" value="BAT2 HLA-B-ASSOCIATED TRANSCRIPT 2"/>
    <property type="match status" value="1"/>
</dbReference>
<evidence type="ECO:0000256" key="1">
    <source>
        <dbReference type="ARBA" id="ARBA00022553"/>
    </source>
</evidence>
<feature type="region of interest" description="Disordered" evidence="2">
    <location>
        <begin position="314"/>
        <end position="373"/>
    </location>
</feature>
<accession>A0A1I7WZ03</accession>
<dbReference type="GO" id="GO:0030154">
    <property type="term" value="P:cell differentiation"/>
    <property type="evidence" value="ECO:0007669"/>
    <property type="project" value="TreeGrafter"/>
</dbReference>
<feature type="region of interest" description="Disordered" evidence="2">
    <location>
        <begin position="169"/>
        <end position="200"/>
    </location>
</feature>
<feature type="compositionally biased region" description="Basic and acidic residues" evidence="2">
    <location>
        <begin position="323"/>
        <end position="335"/>
    </location>
</feature>
<dbReference type="WBParaSite" id="Hba_10418">
    <property type="protein sequence ID" value="Hba_10418"/>
    <property type="gene ID" value="Hba_10418"/>
</dbReference>
<feature type="compositionally biased region" description="Polar residues" evidence="2">
    <location>
        <begin position="176"/>
        <end position="200"/>
    </location>
</feature>